<sequence length="210" mass="23971">MDGRRSDARKMRRRRREKKIRKCPSEQTKCVSGWRRKTGTSASEGKEWDPRCWDPMSGTCWDDWDGGRRWAPMESRSRVGRQRKSDSDRNRNRPGVADAIARKLYGDDAVRHNKRKPRQAGQSTIKYSTVTVLSRSWAAAITVSTSLLGEETIRRSCVQQPTDIDNNDDKDVQRPVVEGKTWAGGLTLVFFLSDFDVINQKRPTGPKSAT</sequence>
<gene>
    <name evidence="2" type="ORF">BKA55DRAFT_536313</name>
</gene>
<feature type="compositionally biased region" description="Basic residues" evidence="1">
    <location>
        <begin position="10"/>
        <end position="22"/>
    </location>
</feature>
<accession>A0A9P9HQL0</accession>
<organism evidence="2 3">
    <name type="scientific">Fusarium redolens</name>
    <dbReference type="NCBI Taxonomy" id="48865"/>
    <lineage>
        <taxon>Eukaryota</taxon>
        <taxon>Fungi</taxon>
        <taxon>Dikarya</taxon>
        <taxon>Ascomycota</taxon>
        <taxon>Pezizomycotina</taxon>
        <taxon>Sordariomycetes</taxon>
        <taxon>Hypocreomycetidae</taxon>
        <taxon>Hypocreales</taxon>
        <taxon>Nectriaceae</taxon>
        <taxon>Fusarium</taxon>
        <taxon>Fusarium redolens species complex</taxon>
    </lineage>
</organism>
<dbReference type="Proteomes" id="UP000720189">
    <property type="component" value="Unassembled WGS sequence"/>
</dbReference>
<dbReference type="RefSeq" id="XP_046053185.1">
    <property type="nucleotide sequence ID" value="XM_046189811.1"/>
</dbReference>
<evidence type="ECO:0000256" key="1">
    <source>
        <dbReference type="SAM" id="MobiDB-lite"/>
    </source>
</evidence>
<dbReference type="GeneID" id="70219765"/>
<dbReference type="EMBL" id="JAGMUX010000004">
    <property type="protein sequence ID" value="KAH7261308.1"/>
    <property type="molecule type" value="Genomic_DNA"/>
</dbReference>
<evidence type="ECO:0000313" key="3">
    <source>
        <dbReference type="Proteomes" id="UP000720189"/>
    </source>
</evidence>
<feature type="region of interest" description="Disordered" evidence="1">
    <location>
        <begin position="71"/>
        <end position="96"/>
    </location>
</feature>
<proteinExistence type="predicted"/>
<reference evidence="2" key="1">
    <citation type="journal article" date="2021" name="Nat. Commun.">
        <title>Genetic determinants of endophytism in the Arabidopsis root mycobiome.</title>
        <authorList>
            <person name="Mesny F."/>
            <person name="Miyauchi S."/>
            <person name="Thiergart T."/>
            <person name="Pickel B."/>
            <person name="Atanasova L."/>
            <person name="Karlsson M."/>
            <person name="Huettel B."/>
            <person name="Barry K.W."/>
            <person name="Haridas S."/>
            <person name="Chen C."/>
            <person name="Bauer D."/>
            <person name="Andreopoulos W."/>
            <person name="Pangilinan J."/>
            <person name="LaButti K."/>
            <person name="Riley R."/>
            <person name="Lipzen A."/>
            <person name="Clum A."/>
            <person name="Drula E."/>
            <person name="Henrissat B."/>
            <person name="Kohler A."/>
            <person name="Grigoriev I.V."/>
            <person name="Martin F.M."/>
            <person name="Hacquard S."/>
        </authorList>
    </citation>
    <scope>NUCLEOTIDE SEQUENCE</scope>
    <source>
        <strain evidence="2">MPI-CAGE-AT-0023</strain>
    </source>
</reference>
<keyword evidence="3" id="KW-1185">Reference proteome</keyword>
<feature type="region of interest" description="Disordered" evidence="1">
    <location>
        <begin position="1"/>
        <end position="49"/>
    </location>
</feature>
<evidence type="ECO:0000313" key="2">
    <source>
        <dbReference type="EMBL" id="KAH7261308.1"/>
    </source>
</evidence>
<name>A0A9P9HQL0_FUSRE</name>
<comment type="caution">
    <text evidence="2">The sequence shown here is derived from an EMBL/GenBank/DDBJ whole genome shotgun (WGS) entry which is preliminary data.</text>
</comment>
<protein>
    <submittedName>
        <fullName evidence="2">Uncharacterized protein</fullName>
    </submittedName>
</protein>
<dbReference type="AlphaFoldDB" id="A0A9P9HQL0"/>